<organism evidence="1 2">
    <name type="scientific">Melastoma candidum</name>
    <dbReference type="NCBI Taxonomy" id="119954"/>
    <lineage>
        <taxon>Eukaryota</taxon>
        <taxon>Viridiplantae</taxon>
        <taxon>Streptophyta</taxon>
        <taxon>Embryophyta</taxon>
        <taxon>Tracheophyta</taxon>
        <taxon>Spermatophyta</taxon>
        <taxon>Magnoliopsida</taxon>
        <taxon>eudicotyledons</taxon>
        <taxon>Gunneridae</taxon>
        <taxon>Pentapetalae</taxon>
        <taxon>rosids</taxon>
        <taxon>malvids</taxon>
        <taxon>Myrtales</taxon>
        <taxon>Melastomataceae</taxon>
        <taxon>Melastomatoideae</taxon>
        <taxon>Melastomateae</taxon>
        <taxon>Melastoma</taxon>
    </lineage>
</organism>
<reference evidence="2" key="1">
    <citation type="journal article" date="2023" name="Front. Plant Sci.">
        <title>Chromosomal-level genome assembly of Melastoma candidum provides insights into trichome evolution.</title>
        <authorList>
            <person name="Zhong Y."/>
            <person name="Wu W."/>
            <person name="Sun C."/>
            <person name="Zou P."/>
            <person name="Liu Y."/>
            <person name="Dai S."/>
            <person name="Zhou R."/>
        </authorList>
    </citation>
    <scope>NUCLEOTIDE SEQUENCE [LARGE SCALE GENOMIC DNA]</scope>
</reference>
<gene>
    <name evidence="1" type="ORF">MLD38_037005</name>
</gene>
<dbReference type="EMBL" id="CM042890">
    <property type="protein sequence ID" value="KAI4312163.1"/>
    <property type="molecule type" value="Genomic_DNA"/>
</dbReference>
<name>A0ACB9LLQ3_9MYRT</name>
<dbReference type="Proteomes" id="UP001057402">
    <property type="component" value="Chromosome 11"/>
</dbReference>
<proteinExistence type="predicted"/>
<accession>A0ACB9LLQ3</accession>
<evidence type="ECO:0000313" key="2">
    <source>
        <dbReference type="Proteomes" id="UP001057402"/>
    </source>
</evidence>
<comment type="caution">
    <text evidence="1">The sequence shown here is derived from an EMBL/GenBank/DDBJ whole genome shotgun (WGS) entry which is preliminary data.</text>
</comment>
<evidence type="ECO:0000313" key="1">
    <source>
        <dbReference type="EMBL" id="KAI4312163.1"/>
    </source>
</evidence>
<sequence>MAAYGTSLVNNVDDEKVLRSLIDAFGSSFSLEQIASVYCEAQKDATMAGIMLCDMQEFSSTNRSNGKWRNAESIKSTEVPSSNYANTSFLGNGNVRSPNQKWRPVSAGSVSSVIGKGYSNPKPYESASNTIWKPLKVNSEVLPVSTPVVEVPQVKDEKQARLQKDMEDFLCSMLGDGFHLDRDVIRDVLGKCGYDMKKSMDKLFDVSPVGMKIGGNCSQPSTKLPNSYSGYERSPRDTTYKEHSERVAYANGGEIRGAKTLPNDVLLALYYNSEPEKELGNPAPPKVAKRSEGFDKVVSESHENCTPNSQTFGSDLQDENDLNDEDGSYQVLRRAVQEYRVTMKEYYSAAIDAFSKGDHSRANKLMEKGKFFYKKARDADEESCKKIFDVRKEEEEQKNMLLDLHEHDVMAAIRLLKCHVINLAGMPTFNHLKVVIEKDDKDTSKGTRKRRVLRFLDKYSIKDGGTGTCNASLHISCVYEEDVEFVNA</sequence>
<keyword evidence="2" id="KW-1185">Reference proteome</keyword>
<protein>
    <submittedName>
        <fullName evidence="1">Uncharacterized protein</fullName>
    </submittedName>
</protein>